<keyword evidence="3" id="KW-1185">Reference proteome</keyword>
<evidence type="ECO:0000259" key="1">
    <source>
        <dbReference type="PROSITE" id="PS50404"/>
    </source>
</evidence>
<name>A0A840A9B7_9PROT</name>
<sequence>MARQLYELCGTDPARVFSPFCWRSRFALAHKGLDFESIPWRFTETERLAFAKHDKVPVLVDGARVVPDSFAIARYLDEAYPERPSLMHGRAHAYRFIQSWTGTVFHAALIRLIVSDVPPLLDEKARSYFIESRQQRFGMKLAEVTRDREARLPEFRAMLSPLRDAVLAQPFLGGDAPDYADHVVMGAFMWARGTSPLRLLAEDDPVWSWRERLLDAYGGIARATPRAEA</sequence>
<dbReference type="EMBL" id="JACIDJ010000001">
    <property type="protein sequence ID" value="MBB3897462.1"/>
    <property type="molecule type" value="Genomic_DNA"/>
</dbReference>
<dbReference type="InterPro" id="IPR004045">
    <property type="entry name" value="Glutathione_S-Trfase_N"/>
</dbReference>
<comment type="caution">
    <text evidence="2">The sequence shown here is derived from an EMBL/GenBank/DDBJ whole genome shotgun (WGS) entry which is preliminary data.</text>
</comment>
<dbReference type="Gene3D" id="3.40.30.10">
    <property type="entry name" value="Glutaredoxin"/>
    <property type="match status" value="1"/>
</dbReference>
<dbReference type="SUPFAM" id="SSF52833">
    <property type="entry name" value="Thioredoxin-like"/>
    <property type="match status" value="1"/>
</dbReference>
<gene>
    <name evidence="2" type="ORF">GGQ83_000888</name>
</gene>
<dbReference type="PANTHER" id="PTHR42673">
    <property type="entry name" value="MALEYLACETOACETATE ISOMERASE"/>
    <property type="match status" value="1"/>
</dbReference>
<dbReference type="SFLD" id="SFLDS00019">
    <property type="entry name" value="Glutathione_Transferase_(cytos"/>
    <property type="match status" value="1"/>
</dbReference>
<keyword evidence="2" id="KW-0808">Transferase</keyword>
<dbReference type="InterPro" id="IPR036282">
    <property type="entry name" value="Glutathione-S-Trfase_C_sf"/>
</dbReference>
<dbReference type="GO" id="GO:0006559">
    <property type="term" value="P:L-phenylalanine catabolic process"/>
    <property type="evidence" value="ECO:0007669"/>
    <property type="project" value="TreeGrafter"/>
</dbReference>
<dbReference type="InterPro" id="IPR054416">
    <property type="entry name" value="GST_UstS-like_C"/>
</dbReference>
<dbReference type="GO" id="GO:0006749">
    <property type="term" value="P:glutathione metabolic process"/>
    <property type="evidence" value="ECO:0007669"/>
    <property type="project" value="TreeGrafter"/>
</dbReference>
<dbReference type="PANTHER" id="PTHR42673:SF4">
    <property type="entry name" value="MALEYLACETOACETATE ISOMERASE"/>
    <property type="match status" value="1"/>
</dbReference>
<dbReference type="AlphaFoldDB" id="A0A840A9B7"/>
<dbReference type="Proteomes" id="UP000553193">
    <property type="component" value="Unassembled WGS sequence"/>
</dbReference>
<proteinExistence type="predicted"/>
<dbReference type="InterPro" id="IPR036249">
    <property type="entry name" value="Thioredoxin-like_sf"/>
</dbReference>
<dbReference type="GO" id="GO:0016034">
    <property type="term" value="F:maleylacetoacetate isomerase activity"/>
    <property type="evidence" value="ECO:0007669"/>
    <property type="project" value="TreeGrafter"/>
</dbReference>
<dbReference type="EC" id="2.5.1.18" evidence="2"/>
<dbReference type="Pfam" id="PF22041">
    <property type="entry name" value="GST_C_7"/>
    <property type="match status" value="1"/>
</dbReference>
<dbReference type="GO" id="GO:0004364">
    <property type="term" value="F:glutathione transferase activity"/>
    <property type="evidence" value="ECO:0007669"/>
    <property type="project" value="UniProtKB-EC"/>
</dbReference>
<dbReference type="RefSeq" id="WP_184382377.1">
    <property type="nucleotide sequence ID" value="NZ_JACIDJ010000001.1"/>
</dbReference>
<reference evidence="2 3" key="1">
    <citation type="submission" date="2020-08" db="EMBL/GenBank/DDBJ databases">
        <title>Genomic Encyclopedia of Type Strains, Phase IV (KMG-IV): sequencing the most valuable type-strain genomes for metagenomic binning, comparative biology and taxonomic classification.</title>
        <authorList>
            <person name="Goeker M."/>
        </authorList>
    </citation>
    <scope>NUCLEOTIDE SEQUENCE [LARGE SCALE GENOMIC DNA]</scope>
    <source>
        <strain evidence="2 3">DSM 19979</strain>
    </source>
</reference>
<dbReference type="SUPFAM" id="SSF47616">
    <property type="entry name" value="GST C-terminal domain-like"/>
    <property type="match status" value="1"/>
</dbReference>
<dbReference type="Pfam" id="PF13409">
    <property type="entry name" value="GST_N_2"/>
    <property type="match status" value="1"/>
</dbReference>
<accession>A0A840A9B7</accession>
<dbReference type="InterPro" id="IPR040079">
    <property type="entry name" value="Glutathione_S-Trfase"/>
</dbReference>
<dbReference type="CDD" id="cd03038">
    <property type="entry name" value="GST_N_etherase_LigE"/>
    <property type="match status" value="1"/>
</dbReference>
<dbReference type="PROSITE" id="PS50404">
    <property type="entry name" value="GST_NTER"/>
    <property type="match status" value="1"/>
</dbReference>
<dbReference type="Gene3D" id="1.20.1050.10">
    <property type="match status" value="1"/>
</dbReference>
<organism evidence="2 3">
    <name type="scientific">Roseococcus suduntuyensis</name>
    <dbReference type="NCBI Taxonomy" id="455361"/>
    <lineage>
        <taxon>Bacteria</taxon>
        <taxon>Pseudomonadati</taxon>
        <taxon>Pseudomonadota</taxon>
        <taxon>Alphaproteobacteria</taxon>
        <taxon>Acetobacterales</taxon>
        <taxon>Roseomonadaceae</taxon>
        <taxon>Roseococcus</taxon>
    </lineage>
</organism>
<feature type="domain" description="GST N-terminal" evidence="1">
    <location>
        <begin position="8"/>
        <end position="84"/>
    </location>
</feature>
<evidence type="ECO:0000313" key="3">
    <source>
        <dbReference type="Proteomes" id="UP000553193"/>
    </source>
</evidence>
<evidence type="ECO:0000313" key="2">
    <source>
        <dbReference type="EMBL" id="MBB3897462.1"/>
    </source>
</evidence>
<protein>
    <submittedName>
        <fullName evidence="2">Glutathione S-transferase</fullName>
        <ecNumber evidence="2">2.5.1.18</ecNumber>
    </submittedName>
</protein>